<comment type="caution">
    <text evidence="9">The sequence shown here is derived from an EMBL/GenBank/DDBJ whole genome shotgun (WGS) entry which is preliminary data.</text>
</comment>
<feature type="transmembrane region" description="Helical" evidence="7">
    <location>
        <begin position="360"/>
        <end position="381"/>
    </location>
</feature>
<dbReference type="Pfam" id="PF07690">
    <property type="entry name" value="MFS_1"/>
    <property type="match status" value="1"/>
</dbReference>
<reference evidence="10" key="1">
    <citation type="journal article" date="2019" name="Int. J. Syst. Evol. Microbiol.">
        <title>The Global Catalogue of Microorganisms (GCM) 10K type strain sequencing project: providing services to taxonomists for standard genome sequencing and annotation.</title>
        <authorList>
            <consortium name="The Broad Institute Genomics Platform"/>
            <consortium name="The Broad Institute Genome Sequencing Center for Infectious Disease"/>
            <person name="Wu L."/>
            <person name="Ma J."/>
        </authorList>
    </citation>
    <scope>NUCLEOTIDE SEQUENCE [LARGE SCALE GENOMIC DNA]</scope>
    <source>
        <strain evidence="10">CCUG 58938</strain>
    </source>
</reference>
<evidence type="ECO:0000256" key="7">
    <source>
        <dbReference type="SAM" id="Phobius"/>
    </source>
</evidence>
<gene>
    <name evidence="9" type="ORF">ACFQ21_08735</name>
</gene>
<dbReference type="PRINTS" id="PR01035">
    <property type="entry name" value="TCRTETA"/>
</dbReference>
<dbReference type="CDD" id="cd17489">
    <property type="entry name" value="MFS_YfcJ_like"/>
    <property type="match status" value="1"/>
</dbReference>
<accession>A0ABW3K2H4</accession>
<evidence type="ECO:0000313" key="9">
    <source>
        <dbReference type="EMBL" id="MFD0999391.1"/>
    </source>
</evidence>
<feature type="transmembrane region" description="Helical" evidence="7">
    <location>
        <begin position="75"/>
        <end position="102"/>
    </location>
</feature>
<comment type="function">
    <text evidence="1">Resistance to tetracycline by an active tetracycline efflux. This is an energy-dependent process that decreases the accumulation of the antibiotic in whole cells. This protein functions as a metal-tetracycline/H(+) antiporter.</text>
</comment>
<dbReference type="InterPro" id="IPR020846">
    <property type="entry name" value="MFS_dom"/>
</dbReference>
<feature type="transmembrane region" description="Helical" evidence="7">
    <location>
        <begin position="44"/>
        <end position="63"/>
    </location>
</feature>
<evidence type="ECO:0000256" key="6">
    <source>
        <dbReference type="ARBA" id="ARBA00023136"/>
    </source>
</evidence>
<evidence type="ECO:0000259" key="8">
    <source>
        <dbReference type="PROSITE" id="PS50850"/>
    </source>
</evidence>
<feature type="transmembrane region" description="Helical" evidence="7">
    <location>
        <begin position="330"/>
        <end position="354"/>
    </location>
</feature>
<evidence type="ECO:0000313" key="10">
    <source>
        <dbReference type="Proteomes" id="UP001597112"/>
    </source>
</evidence>
<feature type="transmembrane region" description="Helical" evidence="7">
    <location>
        <begin position="243"/>
        <end position="260"/>
    </location>
</feature>
<dbReference type="SUPFAM" id="SSF103473">
    <property type="entry name" value="MFS general substrate transporter"/>
    <property type="match status" value="1"/>
</dbReference>
<comment type="subcellular location">
    <subcellularLocation>
        <location evidence="2">Membrane</location>
        <topology evidence="2">Multi-pass membrane protein</topology>
    </subcellularLocation>
</comment>
<evidence type="ECO:0000256" key="4">
    <source>
        <dbReference type="ARBA" id="ARBA00022692"/>
    </source>
</evidence>
<dbReference type="InterPro" id="IPR036259">
    <property type="entry name" value="MFS_trans_sf"/>
</dbReference>
<dbReference type="Gene3D" id="1.20.1250.20">
    <property type="entry name" value="MFS general substrate transporter like domains"/>
    <property type="match status" value="2"/>
</dbReference>
<keyword evidence="4 7" id="KW-0812">Transmembrane</keyword>
<feature type="transmembrane region" description="Helical" evidence="7">
    <location>
        <begin position="272"/>
        <end position="290"/>
    </location>
</feature>
<comment type="similarity">
    <text evidence="3">Belongs to the major facilitator superfamily. TCR/Tet family.</text>
</comment>
<proteinExistence type="inferred from homology"/>
<keyword evidence="5 7" id="KW-1133">Transmembrane helix</keyword>
<organism evidence="9 10">
    <name type="scientific">Ohtaekwangia kribbensis</name>
    <dbReference type="NCBI Taxonomy" id="688913"/>
    <lineage>
        <taxon>Bacteria</taxon>
        <taxon>Pseudomonadati</taxon>
        <taxon>Bacteroidota</taxon>
        <taxon>Cytophagia</taxon>
        <taxon>Cytophagales</taxon>
        <taxon>Fulvivirgaceae</taxon>
        <taxon>Ohtaekwangia</taxon>
    </lineage>
</organism>
<dbReference type="InterPro" id="IPR011701">
    <property type="entry name" value="MFS"/>
</dbReference>
<dbReference type="PROSITE" id="PS50850">
    <property type="entry name" value="MFS"/>
    <property type="match status" value="1"/>
</dbReference>
<dbReference type="PANTHER" id="PTHR23531">
    <property type="entry name" value="QUINOLENE RESISTANCE PROTEIN NORA"/>
    <property type="match status" value="1"/>
</dbReference>
<evidence type="ECO:0000256" key="5">
    <source>
        <dbReference type="ARBA" id="ARBA00022989"/>
    </source>
</evidence>
<feature type="transmembrane region" description="Helical" evidence="7">
    <location>
        <begin position="296"/>
        <end position="318"/>
    </location>
</feature>
<keyword evidence="6 7" id="KW-0472">Membrane</keyword>
<dbReference type="RefSeq" id="WP_377577750.1">
    <property type="nucleotide sequence ID" value="NZ_JBHTKA010000001.1"/>
</dbReference>
<dbReference type="Proteomes" id="UP001597112">
    <property type="component" value="Unassembled WGS sequence"/>
</dbReference>
<protein>
    <submittedName>
        <fullName evidence="9">MFS transporter</fullName>
    </submittedName>
</protein>
<dbReference type="InterPro" id="IPR005829">
    <property type="entry name" value="Sugar_transporter_CS"/>
</dbReference>
<evidence type="ECO:0000256" key="2">
    <source>
        <dbReference type="ARBA" id="ARBA00004141"/>
    </source>
</evidence>
<feature type="transmembrane region" description="Helical" evidence="7">
    <location>
        <begin position="12"/>
        <end position="29"/>
    </location>
</feature>
<evidence type="ECO:0000256" key="1">
    <source>
        <dbReference type="ARBA" id="ARBA00003279"/>
    </source>
</evidence>
<sequence>MTNTKIYNTQFWLLCTSSLLFFASFNMIIPELPAYLTKLGGAEYKGLIIALFTLTAMISRPFSGRLADKVGRVPVMMFGSGVCFLCSLVYPILTSVAGFLLLRLIHGFSTGFTPTGQTAYLSDIIPAHRRGEAMGLLGTAGTLGMASGPAIGGTLANAFGLDVMFYCSSTFGILSILILAGIRETLQEKHTFHVSILKVETSDLFEPRVIAPCVVMVLSAYAYGAMFTIIPDLGEFMGIKNKGLLFTYLTVASFLVRLIGGKASDLWGRKPVLRLSTSLIVVSMLIIAFAESKLMLIAGVTIYGFAQGATSPTLLAWATDLSHAHHKGRGIASLYIFMELGIGVGAFMSGLIYGNDSANFAITFSVCSFLAACAFLFLTFFKSSVKATS</sequence>
<feature type="transmembrane region" description="Helical" evidence="7">
    <location>
        <begin position="209"/>
        <end position="231"/>
    </location>
</feature>
<keyword evidence="10" id="KW-1185">Reference proteome</keyword>
<feature type="transmembrane region" description="Helical" evidence="7">
    <location>
        <begin position="163"/>
        <end position="182"/>
    </location>
</feature>
<dbReference type="PANTHER" id="PTHR23531:SF1">
    <property type="entry name" value="QUINOLENE RESISTANCE PROTEIN NORA"/>
    <property type="match status" value="1"/>
</dbReference>
<feature type="domain" description="Major facilitator superfamily (MFS) profile" evidence="8">
    <location>
        <begin position="10"/>
        <end position="386"/>
    </location>
</feature>
<evidence type="ECO:0000256" key="3">
    <source>
        <dbReference type="ARBA" id="ARBA00007520"/>
    </source>
</evidence>
<dbReference type="InterPro" id="IPR052714">
    <property type="entry name" value="MFS_Exporter"/>
</dbReference>
<dbReference type="PROSITE" id="PS00216">
    <property type="entry name" value="SUGAR_TRANSPORT_1"/>
    <property type="match status" value="1"/>
</dbReference>
<dbReference type="EMBL" id="JBHTKA010000001">
    <property type="protein sequence ID" value="MFD0999391.1"/>
    <property type="molecule type" value="Genomic_DNA"/>
</dbReference>
<name>A0ABW3K2H4_9BACT</name>
<dbReference type="InterPro" id="IPR001958">
    <property type="entry name" value="Tet-R_TetA/multi-R_MdtG-like"/>
</dbReference>